<accession>A0A1S7LJE7</accession>
<dbReference type="PANTHER" id="PTHR12526:SF630">
    <property type="entry name" value="GLYCOSYLTRANSFERASE"/>
    <property type="match status" value="1"/>
</dbReference>
<feature type="domain" description="Glycosyltransferase subfamily 4-like N-terminal" evidence="2">
    <location>
        <begin position="13"/>
        <end position="159"/>
    </location>
</feature>
<sequence>MRIGIVVCQLIGGGLETVLKYLADELMEEGHEVDFIEDSTHGPWSREFCNLGYQVKTFTPGYLTSMQQHALNVARSLGGYDVLLLNEAPVVTSILGLLPESSIRVSIVHLHHPGVYHNAVSNYPKLDHICTVSRPLKQEVLKQNPKLRDHVTTITNGVPVPAQWPCSQKNFYGQNLRVIFLGRLEKQQKGVLHLPGIFDQVWRQYPDVELSIIGDGPDRESLQQQFDKIPHKGKVEYHGFVSHTNALKKLSEGDLLVMPSYFEGMPIALLEAMAQGVVPVATALEGMITPIVNHGHNGLLYPPVDEQGFASGIIELVSDRDRARAMSKAAWQTAHEDYHAHGMAQRYLQVITACRKKRTEGNALFTGVGKLHVETLDAFYKLPRFLVKPAGKLHGVCRRVGKTVGRWLEQLK</sequence>
<organism evidence="3">
    <name type="scientific">Magnetococcus massalia (strain MO-1)</name>
    <dbReference type="NCBI Taxonomy" id="451514"/>
    <lineage>
        <taxon>Bacteria</taxon>
        <taxon>Pseudomonadati</taxon>
        <taxon>Pseudomonadota</taxon>
        <taxon>Magnetococcia</taxon>
        <taxon>Magnetococcales</taxon>
        <taxon>Magnetococcaceae</taxon>
        <taxon>Magnetococcus</taxon>
    </lineage>
</organism>
<dbReference type="Gene3D" id="3.40.50.2000">
    <property type="entry name" value="Glycogen Phosphorylase B"/>
    <property type="match status" value="2"/>
</dbReference>
<reference evidence="3" key="1">
    <citation type="submission" date="2015-04" db="EMBL/GenBank/DDBJ databases">
        <authorList>
            <person name="Syromyatnikov M.Y."/>
            <person name="Popov V.N."/>
        </authorList>
    </citation>
    <scope>NUCLEOTIDE SEQUENCE</scope>
    <source>
        <strain evidence="3">MO-1</strain>
    </source>
</reference>
<dbReference type="AlphaFoldDB" id="A0A1S7LJE7"/>
<dbReference type="EMBL" id="LO017727">
    <property type="protein sequence ID" value="CRH06523.1"/>
    <property type="molecule type" value="Genomic_DNA"/>
</dbReference>
<feature type="domain" description="Glycosyl transferase family 1" evidence="1">
    <location>
        <begin position="169"/>
        <end position="330"/>
    </location>
</feature>
<dbReference type="InterPro" id="IPR001296">
    <property type="entry name" value="Glyco_trans_1"/>
</dbReference>
<dbReference type="InterPro" id="IPR028098">
    <property type="entry name" value="Glyco_trans_4-like_N"/>
</dbReference>
<dbReference type="PANTHER" id="PTHR12526">
    <property type="entry name" value="GLYCOSYLTRANSFERASE"/>
    <property type="match status" value="1"/>
</dbReference>
<evidence type="ECO:0000313" key="3">
    <source>
        <dbReference type="EMBL" id="CRH06523.1"/>
    </source>
</evidence>
<name>A0A1S7LJE7_MAGMO</name>
<evidence type="ECO:0000259" key="1">
    <source>
        <dbReference type="Pfam" id="PF00534"/>
    </source>
</evidence>
<dbReference type="Pfam" id="PF13439">
    <property type="entry name" value="Glyco_transf_4"/>
    <property type="match status" value="1"/>
</dbReference>
<gene>
    <name evidence="3" type="ORF">MAGMO_2363</name>
</gene>
<proteinExistence type="predicted"/>
<evidence type="ECO:0000259" key="2">
    <source>
        <dbReference type="Pfam" id="PF13439"/>
    </source>
</evidence>
<dbReference type="CDD" id="cd03801">
    <property type="entry name" value="GT4_PimA-like"/>
    <property type="match status" value="1"/>
</dbReference>
<dbReference type="SUPFAM" id="SSF53756">
    <property type="entry name" value="UDP-Glycosyltransferase/glycogen phosphorylase"/>
    <property type="match status" value="1"/>
</dbReference>
<dbReference type="GO" id="GO:0016757">
    <property type="term" value="F:glycosyltransferase activity"/>
    <property type="evidence" value="ECO:0007669"/>
    <property type="project" value="InterPro"/>
</dbReference>
<dbReference type="Pfam" id="PF00534">
    <property type="entry name" value="Glycos_transf_1"/>
    <property type="match status" value="1"/>
</dbReference>
<protein>
    <submittedName>
        <fullName evidence="3">Putative GT4</fullName>
    </submittedName>
</protein>